<feature type="domain" description="F-box" evidence="2">
    <location>
        <begin position="21"/>
        <end position="65"/>
    </location>
</feature>
<dbReference type="PANTHER" id="PTHR32278">
    <property type="entry name" value="F-BOX DOMAIN-CONTAINING PROTEIN"/>
    <property type="match status" value="1"/>
</dbReference>
<dbReference type="EMBL" id="SWLB01000016">
    <property type="protein sequence ID" value="KAF3327935.1"/>
    <property type="molecule type" value="Genomic_DNA"/>
</dbReference>
<evidence type="ECO:0000313" key="3">
    <source>
        <dbReference type="EMBL" id="KAF3327935.1"/>
    </source>
</evidence>
<protein>
    <recommendedName>
        <fullName evidence="2">F-box domain-containing protein</fullName>
    </recommendedName>
</protein>
<keyword evidence="1" id="KW-0472">Membrane</keyword>
<accession>A0A833QKE7</accession>
<dbReference type="Proteomes" id="UP000623129">
    <property type="component" value="Unassembled WGS sequence"/>
</dbReference>
<organism evidence="3 4">
    <name type="scientific">Carex littledalei</name>
    <dbReference type="NCBI Taxonomy" id="544730"/>
    <lineage>
        <taxon>Eukaryota</taxon>
        <taxon>Viridiplantae</taxon>
        <taxon>Streptophyta</taxon>
        <taxon>Embryophyta</taxon>
        <taxon>Tracheophyta</taxon>
        <taxon>Spermatophyta</taxon>
        <taxon>Magnoliopsida</taxon>
        <taxon>Liliopsida</taxon>
        <taxon>Poales</taxon>
        <taxon>Cyperaceae</taxon>
        <taxon>Cyperoideae</taxon>
        <taxon>Cariceae</taxon>
        <taxon>Carex</taxon>
        <taxon>Carex subgen. Euthyceras</taxon>
    </lineage>
</organism>
<dbReference type="CDD" id="cd22162">
    <property type="entry name" value="F-box_AtSKIP3-like"/>
    <property type="match status" value="1"/>
</dbReference>
<keyword evidence="1" id="KW-1133">Transmembrane helix</keyword>
<dbReference type="InterPro" id="IPR001810">
    <property type="entry name" value="F-box_dom"/>
</dbReference>
<keyword evidence="1" id="KW-0812">Transmembrane</keyword>
<dbReference type="SUPFAM" id="SSF81383">
    <property type="entry name" value="F-box domain"/>
    <property type="match status" value="1"/>
</dbReference>
<dbReference type="Pfam" id="PF12937">
    <property type="entry name" value="F-box-like"/>
    <property type="match status" value="1"/>
</dbReference>
<evidence type="ECO:0000256" key="1">
    <source>
        <dbReference type="SAM" id="Phobius"/>
    </source>
</evidence>
<dbReference type="InterPro" id="IPR036047">
    <property type="entry name" value="F-box-like_dom_sf"/>
</dbReference>
<keyword evidence="4" id="KW-1185">Reference proteome</keyword>
<sequence length="156" mass="17744">MKATSISNDNNSNKTELQDDISRLPRDCLMTVLKLTSPTPKDACRFAAVCTTLQSVADSDDVWESFLPVDLSSILCRAEIYVRDLPVSKKKLYLHLCHNWISFYGGTKERQRHTRGFSQLLNVSMTVQVAMYVHFTLWISGNKNLRLEKMDGGRLS</sequence>
<evidence type="ECO:0000259" key="2">
    <source>
        <dbReference type="Pfam" id="PF12937"/>
    </source>
</evidence>
<dbReference type="Gene3D" id="1.20.1280.50">
    <property type="match status" value="1"/>
</dbReference>
<dbReference type="OrthoDB" id="1918565at2759"/>
<dbReference type="AlphaFoldDB" id="A0A833QKE7"/>
<evidence type="ECO:0000313" key="4">
    <source>
        <dbReference type="Proteomes" id="UP000623129"/>
    </source>
</evidence>
<feature type="transmembrane region" description="Helical" evidence="1">
    <location>
        <begin position="120"/>
        <end position="140"/>
    </location>
</feature>
<gene>
    <name evidence="3" type="ORF">FCM35_KLT06541</name>
</gene>
<comment type="caution">
    <text evidence="3">The sequence shown here is derived from an EMBL/GenBank/DDBJ whole genome shotgun (WGS) entry which is preliminary data.</text>
</comment>
<reference evidence="3" key="1">
    <citation type="submission" date="2020-01" db="EMBL/GenBank/DDBJ databases">
        <title>Genome sequence of Kobresia littledalei, the first chromosome-level genome in the family Cyperaceae.</title>
        <authorList>
            <person name="Qu G."/>
        </authorList>
    </citation>
    <scope>NUCLEOTIDE SEQUENCE</scope>
    <source>
        <strain evidence="3">C.B.Clarke</strain>
        <tissue evidence="3">Leaf</tissue>
    </source>
</reference>
<name>A0A833QKE7_9POAL</name>
<dbReference type="PANTHER" id="PTHR32278:SF111">
    <property type="entry name" value="F-BOX PROTEIN PP2-B12-RELATED"/>
    <property type="match status" value="1"/>
</dbReference>
<proteinExistence type="predicted"/>